<evidence type="ECO:0000313" key="3">
    <source>
        <dbReference type="Proteomes" id="UP000179266"/>
    </source>
</evidence>
<evidence type="ECO:0000313" key="2">
    <source>
        <dbReference type="EMBL" id="OGL45379.1"/>
    </source>
</evidence>
<name>A0A1F7RUX9_9BACT</name>
<comment type="caution">
    <text evidence="2">The sequence shown here is derived from an EMBL/GenBank/DDBJ whole genome shotgun (WGS) entry which is preliminary data.</text>
</comment>
<gene>
    <name evidence="2" type="ORF">A2161_06250</name>
</gene>
<feature type="transmembrane region" description="Helical" evidence="1">
    <location>
        <begin position="91"/>
        <end position="108"/>
    </location>
</feature>
<keyword evidence="1" id="KW-0812">Transmembrane</keyword>
<dbReference type="AlphaFoldDB" id="A0A1F7RUX9"/>
<keyword evidence="1" id="KW-0472">Membrane</keyword>
<sequence length="130" mass="14713">MISYRFGDRDQKGWNFIILIKIRIRIVTAPTIVSVILIYFVVSRPKPTKVLINIAPWFLVGVINGLLPKLYGIFVPGYQILPESGKIGSDPLLTAFLNLIYTLVVRFLNNVATNNKFEILISKSETISNF</sequence>
<reference evidence="2 3" key="1">
    <citation type="journal article" date="2016" name="Nat. Commun.">
        <title>Thousands of microbial genomes shed light on interconnected biogeochemical processes in an aquifer system.</title>
        <authorList>
            <person name="Anantharaman K."/>
            <person name="Brown C.T."/>
            <person name="Hug L.A."/>
            <person name="Sharon I."/>
            <person name="Castelle C.J."/>
            <person name="Probst A.J."/>
            <person name="Thomas B.C."/>
            <person name="Singh A."/>
            <person name="Wilkins M.J."/>
            <person name="Karaoz U."/>
            <person name="Brodie E.L."/>
            <person name="Williams K.H."/>
            <person name="Hubbard S.S."/>
            <person name="Banfield J.F."/>
        </authorList>
    </citation>
    <scope>NUCLEOTIDE SEQUENCE [LARGE SCALE GENOMIC DNA]</scope>
</reference>
<keyword evidence="1" id="KW-1133">Transmembrane helix</keyword>
<proteinExistence type="predicted"/>
<feature type="transmembrane region" description="Helical" evidence="1">
    <location>
        <begin position="22"/>
        <end position="42"/>
    </location>
</feature>
<protein>
    <submittedName>
        <fullName evidence="2">Uncharacterized protein</fullName>
    </submittedName>
</protein>
<evidence type="ECO:0000256" key="1">
    <source>
        <dbReference type="SAM" id="Phobius"/>
    </source>
</evidence>
<feature type="transmembrane region" description="Helical" evidence="1">
    <location>
        <begin position="54"/>
        <end position="71"/>
    </location>
</feature>
<dbReference type="EMBL" id="MGDD01000180">
    <property type="protein sequence ID" value="OGL45379.1"/>
    <property type="molecule type" value="Genomic_DNA"/>
</dbReference>
<organism evidence="2 3">
    <name type="scientific">Candidatus Schekmanbacteria bacterium RBG_13_48_7</name>
    <dbReference type="NCBI Taxonomy" id="1817878"/>
    <lineage>
        <taxon>Bacteria</taxon>
        <taxon>Candidatus Schekmaniibacteriota</taxon>
    </lineage>
</organism>
<dbReference type="Proteomes" id="UP000179266">
    <property type="component" value="Unassembled WGS sequence"/>
</dbReference>
<accession>A0A1F7RUX9</accession>